<comment type="similarity">
    <text evidence="1">Belongs to the protein kinase superfamily. CAMK Ser/Thr protein kinase family. Tribbles subfamily.</text>
</comment>
<evidence type="ECO:0000313" key="3">
    <source>
        <dbReference type="EMBL" id="CAB4038652.1"/>
    </source>
</evidence>
<dbReference type="OrthoDB" id="410920at2759"/>
<dbReference type="GO" id="GO:0032436">
    <property type="term" value="P:positive regulation of proteasomal ubiquitin-dependent protein catabolic process"/>
    <property type="evidence" value="ECO:0007669"/>
    <property type="project" value="TreeGrafter"/>
</dbReference>
<dbReference type="InterPro" id="IPR000719">
    <property type="entry name" value="Prot_kinase_dom"/>
</dbReference>
<dbReference type="Gene3D" id="1.10.510.10">
    <property type="entry name" value="Transferase(Phosphotransferase) domain 1"/>
    <property type="match status" value="1"/>
</dbReference>
<dbReference type="GO" id="GO:0005634">
    <property type="term" value="C:nucleus"/>
    <property type="evidence" value="ECO:0007669"/>
    <property type="project" value="TreeGrafter"/>
</dbReference>
<dbReference type="PROSITE" id="PS50007">
    <property type="entry name" value="PIPLC_X_DOMAIN"/>
    <property type="match status" value="1"/>
</dbReference>
<protein>
    <submittedName>
        <fullName evidence="3">Tribbles homolog 2</fullName>
    </submittedName>
</protein>
<dbReference type="PANTHER" id="PTHR22961">
    <property type="entry name" value="SER/THR PROTEIN KINASE-TRB"/>
    <property type="match status" value="1"/>
</dbReference>
<dbReference type="InterPro" id="IPR024104">
    <property type="entry name" value="Tribbles/Ser_Thr_kinase_40"/>
</dbReference>
<dbReference type="PANTHER" id="PTHR22961:SF13">
    <property type="entry name" value="TRIBBLES"/>
    <property type="match status" value="1"/>
</dbReference>
<dbReference type="FunFam" id="1.10.510.10:FF:000153">
    <property type="entry name" value="Tribbles homolog 2"/>
    <property type="match status" value="1"/>
</dbReference>
<evidence type="ECO:0000256" key="2">
    <source>
        <dbReference type="SAM" id="MobiDB-lite"/>
    </source>
</evidence>
<dbReference type="GO" id="GO:0031434">
    <property type="term" value="F:mitogen-activated protein kinase kinase binding"/>
    <property type="evidence" value="ECO:0007669"/>
    <property type="project" value="TreeGrafter"/>
</dbReference>
<evidence type="ECO:0000256" key="1">
    <source>
        <dbReference type="ARBA" id="ARBA00038180"/>
    </source>
</evidence>
<dbReference type="Gene3D" id="3.30.200.20">
    <property type="entry name" value="Phosphorylase Kinase, domain 1"/>
    <property type="match status" value="1"/>
</dbReference>
<sequence length="354" mass="40296">MLYHRRSHPYNRNGTKRTSNQTNVVANLTDKQSSVKTKEPRPNVATIRPRAKTNTNPSSNGQNVHKIGEYFILDSNPGSTFSRAIDCQNRAELTCKIIESKKLGDVLAPYTRLESHENINEIVDVIVGETKAYLFMQNSHGDLHSYVKTKKRLREEEAVKLFRQIVKAVCRCHEAGIVLRDLKLRKFVFKDKDRTELKLECLEDACVLEGSDDTLEDKHGCPAYVSPELLHSSGGYSGKIADIWSLGVMLYTMLVGRYPFQDVEPTVMFSKIRRGLFVVPDSLSSKAKCLIKSMMRQEPSQRLTAEELLEHPWFKSTTQPINLYRCDRRSPDQTVPSVNVDESYFVPVKSRAVV</sequence>
<keyword evidence="4" id="KW-1185">Reference proteome</keyword>
<reference evidence="3" key="1">
    <citation type="submission" date="2020-04" db="EMBL/GenBank/DDBJ databases">
        <authorList>
            <person name="Alioto T."/>
            <person name="Alioto T."/>
            <person name="Gomez Garrido J."/>
        </authorList>
    </citation>
    <scope>NUCLEOTIDE SEQUENCE</scope>
    <source>
        <strain evidence="3">A484AB</strain>
    </source>
</reference>
<dbReference type="Pfam" id="PF00069">
    <property type="entry name" value="Pkinase"/>
    <property type="match status" value="1"/>
</dbReference>
<dbReference type="GO" id="GO:0005524">
    <property type="term" value="F:ATP binding"/>
    <property type="evidence" value="ECO:0007669"/>
    <property type="project" value="InterPro"/>
</dbReference>
<dbReference type="SUPFAM" id="SSF56112">
    <property type="entry name" value="Protein kinase-like (PK-like)"/>
    <property type="match status" value="1"/>
</dbReference>
<comment type="caution">
    <text evidence="3">The sequence shown here is derived from an EMBL/GenBank/DDBJ whole genome shotgun (WGS) entry which is preliminary data.</text>
</comment>
<feature type="region of interest" description="Disordered" evidence="2">
    <location>
        <begin position="1"/>
        <end position="22"/>
    </location>
</feature>
<dbReference type="Proteomes" id="UP001152795">
    <property type="component" value="Unassembled WGS sequence"/>
</dbReference>
<proteinExistence type="inferred from homology"/>
<evidence type="ECO:0000313" key="4">
    <source>
        <dbReference type="Proteomes" id="UP001152795"/>
    </source>
</evidence>
<dbReference type="InterPro" id="IPR011009">
    <property type="entry name" value="Kinase-like_dom_sf"/>
</dbReference>
<dbReference type="AlphaFoldDB" id="A0A6S7LMA5"/>
<accession>A0A6S7LMA5</accession>
<gene>
    <name evidence="3" type="ORF">PACLA_8A045983</name>
</gene>
<dbReference type="SMART" id="SM00220">
    <property type="entry name" value="S_TKc"/>
    <property type="match status" value="1"/>
</dbReference>
<dbReference type="GO" id="GO:0004672">
    <property type="term" value="F:protein kinase activity"/>
    <property type="evidence" value="ECO:0007669"/>
    <property type="project" value="InterPro"/>
</dbReference>
<name>A0A6S7LMA5_PARCT</name>
<feature type="compositionally biased region" description="Polar residues" evidence="2">
    <location>
        <begin position="10"/>
        <end position="22"/>
    </location>
</feature>
<dbReference type="EMBL" id="CACRXK020024436">
    <property type="protein sequence ID" value="CAB4038652.1"/>
    <property type="molecule type" value="Genomic_DNA"/>
</dbReference>
<organism evidence="3 4">
    <name type="scientific">Paramuricea clavata</name>
    <name type="common">Red gorgonian</name>
    <name type="synonym">Violescent sea-whip</name>
    <dbReference type="NCBI Taxonomy" id="317549"/>
    <lineage>
        <taxon>Eukaryota</taxon>
        <taxon>Metazoa</taxon>
        <taxon>Cnidaria</taxon>
        <taxon>Anthozoa</taxon>
        <taxon>Octocorallia</taxon>
        <taxon>Malacalcyonacea</taxon>
        <taxon>Plexauridae</taxon>
        <taxon>Paramuricea</taxon>
    </lineage>
</organism>
<dbReference type="PROSITE" id="PS50011">
    <property type="entry name" value="PROTEIN_KINASE_DOM"/>
    <property type="match status" value="1"/>
</dbReference>